<name>A0A5J5EYL9_9PEZI</name>
<protein>
    <submittedName>
        <fullName evidence="2">Uncharacterized protein</fullName>
    </submittedName>
</protein>
<gene>
    <name evidence="2" type="ORF">FN846DRAFT_906599</name>
</gene>
<evidence type="ECO:0000256" key="1">
    <source>
        <dbReference type="SAM" id="MobiDB-lite"/>
    </source>
</evidence>
<sequence>MTDKTFHVTRESLRKLESQESRKYGGAVPPDSDASILKSIVDSNKPDPDSVKANLPLPEDPPAASDMKSADSRYHTGTGSGRFSADLASDPQREPAAQ</sequence>
<dbReference type="InParanoid" id="A0A5J5EYL9"/>
<feature type="compositionally biased region" description="Basic and acidic residues" evidence="1">
    <location>
        <begin position="1"/>
        <end position="23"/>
    </location>
</feature>
<accession>A0A5J5EYL9</accession>
<proteinExistence type="predicted"/>
<dbReference type="Proteomes" id="UP000326924">
    <property type="component" value="Unassembled WGS sequence"/>
</dbReference>
<organism evidence="2 3">
    <name type="scientific">Sphaerosporella brunnea</name>
    <dbReference type="NCBI Taxonomy" id="1250544"/>
    <lineage>
        <taxon>Eukaryota</taxon>
        <taxon>Fungi</taxon>
        <taxon>Dikarya</taxon>
        <taxon>Ascomycota</taxon>
        <taxon>Pezizomycotina</taxon>
        <taxon>Pezizomycetes</taxon>
        <taxon>Pezizales</taxon>
        <taxon>Pyronemataceae</taxon>
        <taxon>Sphaerosporella</taxon>
    </lineage>
</organism>
<reference evidence="2 3" key="1">
    <citation type="submission" date="2019-09" db="EMBL/GenBank/DDBJ databases">
        <title>Draft genome of the ectomycorrhizal ascomycete Sphaerosporella brunnea.</title>
        <authorList>
            <consortium name="DOE Joint Genome Institute"/>
            <person name="Benucci G.M."/>
            <person name="Marozzi G."/>
            <person name="Antonielli L."/>
            <person name="Sanchez S."/>
            <person name="Marco P."/>
            <person name="Wang X."/>
            <person name="Falini L.B."/>
            <person name="Barry K."/>
            <person name="Haridas S."/>
            <person name="Lipzen A."/>
            <person name="Labutti K."/>
            <person name="Grigoriev I.V."/>
            <person name="Murat C."/>
            <person name="Martin F."/>
            <person name="Albertini E."/>
            <person name="Donnini D."/>
            <person name="Bonito G."/>
        </authorList>
    </citation>
    <scope>NUCLEOTIDE SEQUENCE [LARGE SCALE GENOMIC DNA]</scope>
    <source>
        <strain evidence="2 3">Sb_GMNB300</strain>
    </source>
</reference>
<dbReference type="OrthoDB" id="3913483at2759"/>
<dbReference type="AlphaFoldDB" id="A0A5J5EYL9"/>
<comment type="caution">
    <text evidence="2">The sequence shown here is derived from an EMBL/GenBank/DDBJ whole genome shotgun (WGS) entry which is preliminary data.</text>
</comment>
<keyword evidence="3" id="KW-1185">Reference proteome</keyword>
<evidence type="ECO:0000313" key="2">
    <source>
        <dbReference type="EMBL" id="KAA8907570.1"/>
    </source>
</evidence>
<dbReference type="EMBL" id="VXIS01000078">
    <property type="protein sequence ID" value="KAA8907570.1"/>
    <property type="molecule type" value="Genomic_DNA"/>
</dbReference>
<evidence type="ECO:0000313" key="3">
    <source>
        <dbReference type="Proteomes" id="UP000326924"/>
    </source>
</evidence>
<feature type="region of interest" description="Disordered" evidence="1">
    <location>
        <begin position="1"/>
        <end position="98"/>
    </location>
</feature>